<feature type="domain" description="NPHP4 Ig-like" evidence="2">
    <location>
        <begin position="975"/>
        <end position="1072"/>
    </location>
</feature>
<evidence type="ECO:0000259" key="1">
    <source>
        <dbReference type="Pfam" id="PF26186"/>
    </source>
</evidence>
<feature type="domain" description="NPHP4 C2-like" evidence="1">
    <location>
        <begin position="89"/>
        <end position="233"/>
    </location>
</feature>
<sequence length="1083" mass="124385">MDKTNEKSRVYTTDGPMPGSITNIAHSNGHVITTAIQQKASQSPQVWSENFTKGLLNLFDDFLPKSISSLSSRSPATVQKHTKTLNSQGEILILQFVAVSVPCEISRIYCTIEFYNFSECATENFQLYASEMVPNNFRSFFTKSIANLEIPKLTLQFITGNQFDTDNDSNLFQKDFLRYMEKGRLRIHIFDAESNLQIGTATAPLNKLIRHDRQMVQVVENCDIFNSTYISSVDKHTQYDVESDHNKAQCRLDIDEFVDDVLTWDYGEEDKKGQLCIRLIHAVCTADENEIVSKQDSPPKRTIFEIEDSIGFQRRTSDHEHDWKCLALIHGKIQEIQELVRRSKTQNGDQNLIFETRSTKMSKDELIKAVFDVGIQFTQRQANEICNALHQTFLQEHMQTANSIGISEDLIDISCIQAGFDSLILNSGCSQHEQRLLLDLNSKLLTFFASAYGNLDRAWEILSQNEEYRQDDLLETMKEANIHFDGPHYLLSENLTLMGKNSNEGVPKSRFFGWFGVAVYLENERRNDVADPETTSHRKKLLRWKRTQMIRRRLEAEGAGSLPLPQADAVIENAQYHHDKYREQKVSSYLQTSLISKLTLNCHSGPSKYFLHSFQNPYDNHRIFRVVIQDTDLDLVTDKEELEFLAHSNLIDLNQNLDGYLAEKVSIVNGQESPVNVHTYDVWMTSKEEISFVFKFRTLNFSVSSMGNECTSNATKVEASFCKSKDVLVTFQVKSSVGDHFEDVSGLQLRVNTTHPVIDRTFSFYQGYNEIFSKNVLIDQNSPWRGTFHDSNLHAMSENEKINIIATTRGTKFPNLHEIRLKARLNSQFQMHSFHLFVYGDRYLANLLCIFKFRVQIVPRYAIKGRLGQVEQEPKILPLSTFPSGFYSVDDMKFFSSKPDTLRGAIVTSKEEHISQQGNAQSNRWKLCIEFKPNKEGPCQAIFKVVCAQANERPKGLYTCILTAVACKPHISQRYKITLVAGKISNKKISYSNPYDHERRFRMRGNFPDILKFHGKQFSEVRIPPKSKRYFSFQIDLSTQVQDTVREVLLFVTSLDEHARLEMNEECLCVELRCLPPPHAHSQ</sequence>
<protein>
    <submittedName>
        <fullName evidence="3">Uncharacterized protein</fullName>
    </submittedName>
</protein>
<reference evidence="3" key="1">
    <citation type="submission" date="2021-01" db="EMBL/GenBank/DDBJ databases">
        <authorList>
            <person name="Corre E."/>
            <person name="Pelletier E."/>
            <person name="Niang G."/>
            <person name="Scheremetjew M."/>
            <person name="Finn R."/>
            <person name="Kale V."/>
            <person name="Holt S."/>
            <person name="Cochrane G."/>
            <person name="Meng A."/>
            <person name="Brown T."/>
            <person name="Cohen L."/>
        </authorList>
    </citation>
    <scope>NUCLEOTIDE SEQUENCE</scope>
    <source>
        <strain evidence="3">CCMP 2712</strain>
    </source>
</reference>
<dbReference type="AlphaFoldDB" id="A0A7S4L252"/>
<accession>A0A7S4L252</accession>
<dbReference type="GO" id="GO:0097730">
    <property type="term" value="C:non-motile cilium"/>
    <property type="evidence" value="ECO:0007669"/>
    <property type="project" value="InterPro"/>
</dbReference>
<dbReference type="EMBL" id="HBKN01028841">
    <property type="protein sequence ID" value="CAE2312741.1"/>
    <property type="molecule type" value="Transcribed_RNA"/>
</dbReference>
<name>A0A7S4L252_GUITH</name>
<dbReference type="GO" id="GO:0090090">
    <property type="term" value="P:negative regulation of canonical Wnt signaling pathway"/>
    <property type="evidence" value="ECO:0007669"/>
    <property type="project" value="InterPro"/>
</dbReference>
<dbReference type="Pfam" id="PF26187">
    <property type="entry name" value="Ig_NPHP4_4th"/>
    <property type="match status" value="1"/>
</dbReference>
<organism evidence="3">
    <name type="scientific">Guillardia theta</name>
    <name type="common">Cryptophyte</name>
    <name type="synonym">Cryptomonas phi</name>
    <dbReference type="NCBI Taxonomy" id="55529"/>
    <lineage>
        <taxon>Eukaryota</taxon>
        <taxon>Cryptophyceae</taxon>
        <taxon>Pyrenomonadales</taxon>
        <taxon>Geminigeraceae</taxon>
        <taxon>Guillardia</taxon>
    </lineage>
</organism>
<gene>
    <name evidence="3" type="ORF">GTHE00462_LOCUS22363</name>
</gene>
<dbReference type="GO" id="GO:0005856">
    <property type="term" value="C:cytoskeleton"/>
    <property type="evidence" value="ECO:0007669"/>
    <property type="project" value="InterPro"/>
</dbReference>
<dbReference type="InterPro" id="IPR029775">
    <property type="entry name" value="NPHP4"/>
</dbReference>
<proteinExistence type="predicted"/>
<dbReference type="InterPro" id="IPR058685">
    <property type="entry name" value="Ig_NPHP4_4th"/>
</dbReference>
<evidence type="ECO:0000259" key="2">
    <source>
        <dbReference type="Pfam" id="PF26187"/>
    </source>
</evidence>
<evidence type="ECO:0000313" key="3">
    <source>
        <dbReference type="EMBL" id="CAE2312741.1"/>
    </source>
</evidence>
<dbReference type="PANTHER" id="PTHR31043:SF3">
    <property type="entry name" value="NEPHROCYSTIN-4"/>
    <property type="match status" value="1"/>
</dbReference>
<dbReference type="PANTHER" id="PTHR31043">
    <property type="entry name" value="NEPHROCYSTIN-4"/>
    <property type="match status" value="1"/>
</dbReference>
<dbReference type="Pfam" id="PF26186">
    <property type="entry name" value="NPHP4_C2_3rd"/>
    <property type="match status" value="1"/>
</dbReference>
<dbReference type="InterPro" id="IPR058765">
    <property type="entry name" value="NPHP4_C2-like"/>
</dbReference>